<feature type="region of interest" description="Disordered" evidence="1">
    <location>
        <begin position="1"/>
        <end position="20"/>
    </location>
</feature>
<protein>
    <submittedName>
        <fullName evidence="2">Uncharacterized protein</fullName>
    </submittedName>
</protein>
<evidence type="ECO:0000313" key="2">
    <source>
        <dbReference type="EMBL" id="KAH3719038.1"/>
    </source>
</evidence>
<comment type="caution">
    <text evidence="2">The sequence shown here is derived from an EMBL/GenBank/DDBJ whole genome shotgun (WGS) entry which is preliminary data.</text>
</comment>
<reference evidence="2" key="1">
    <citation type="journal article" date="2019" name="bioRxiv">
        <title>The Genome of the Zebra Mussel, Dreissena polymorpha: A Resource for Invasive Species Research.</title>
        <authorList>
            <person name="McCartney M.A."/>
            <person name="Auch B."/>
            <person name="Kono T."/>
            <person name="Mallez S."/>
            <person name="Zhang Y."/>
            <person name="Obille A."/>
            <person name="Becker A."/>
            <person name="Abrahante J.E."/>
            <person name="Garbe J."/>
            <person name="Badalamenti J.P."/>
            <person name="Herman A."/>
            <person name="Mangelson H."/>
            <person name="Liachko I."/>
            <person name="Sullivan S."/>
            <person name="Sone E.D."/>
            <person name="Koren S."/>
            <person name="Silverstein K.A.T."/>
            <person name="Beckman K.B."/>
            <person name="Gohl D.M."/>
        </authorList>
    </citation>
    <scope>NUCLEOTIDE SEQUENCE</scope>
    <source>
        <strain evidence="2">Duluth1</strain>
        <tissue evidence="2">Whole animal</tissue>
    </source>
</reference>
<name>A0A9D4C8N3_DREPO</name>
<dbReference type="EMBL" id="JAIWYP010000013">
    <property type="protein sequence ID" value="KAH3719038.1"/>
    <property type="molecule type" value="Genomic_DNA"/>
</dbReference>
<organism evidence="2 3">
    <name type="scientific">Dreissena polymorpha</name>
    <name type="common">Zebra mussel</name>
    <name type="synonym">Mytilus polymorpha</name>
    <dbReference type="NCBI Taxonomy" id="45954"/>
    <lineage>
        <taxon>Eukaryota</taxon>
        <taxon>Metazoa</taxon>
        <taxon>Spiralia</taxon>
        <taxon>Lophotrochozoa</taxon>
        <taxon>Mollusca</taxon>
        <taxon>Bivalvia</taxon>
        <taxon>Autobranchia</taxon>
        <taxon>Heteroconchia</taxon>
        <taxon>Euheterodonta</taxon>
        <taxon>Imparidentia</taxon>
        <taxon>Neoheterodontei</taxon>
        <taxon>Myida</taxon>
        <taxon>Dreissenoidea</taxon>
        <taxon>Dreissenidae</taxon>
        <taxon>Dreissena</taxon>
    </lineage>
</organism>
<gene>
    <name evidence="2" type="ORF">DPMN_061866</name>
</gene>
<keyword evidence="3" id="KW-1185">Reference proteome</keyword>
<proteinExistence type="predicted"/>
<dbReference type="AlphaFoldDB" id="A0A9D4C8N3"/>
<sequence length="183" mass="20879">MAQFRKFNTDNSKPTDRSFERASTTAQRLFIVKGSKVKKLKIEKDICMWALENGKHKYCQEQLTEIEGKMHKRNKCISIADSSSGGWETVRQYESNPKANRKQGFKTKALLIARKMTSSQRPEVLSMRNLIIWSMIQPLFRLKRAAFSGPPPQPHLGHASHAESSPTSDVIVNTSTVFSHYRP</sequence>
<evidence type="ECO:0000313" key="3">
    <source>
        <dbReference type="Proteomes" id="UP000828390"/>
    </source>
</evidence>
<evidence type="ECO:0000256" key="1">
    <source>
        <dbReference type="SAM" id="MobiDB-lite"/>
    </source>
</evidence>
<accession>A0A9D4C8N3</accession>
<dbReference type="Proteomes" id="UP000828390">
    <property type="component" value="Unassembled WGS sequence"/>
</dbReference>
<reference evidence="2" key="2">
    <citation type="submission" date="2020-11" db="EMBL/GenBank/DDBJ databases">
        <authorList>
            <person name="McCartney M.A."/>
            <person name="Auch B."/>
            <person name="Kono T."/>
            <person name="Mallez S."/>
            <person name="Becker A."/>
            <person name="Gohl D.M."/>
            <person name="Silverstein K.A.T."/>
            <person name="Koren S."/>
            <person name="Bechman K.B."/>
            <person name="Herman A."/>
            <person name="Abrahante J.E."/>
            <person name="Garbe J."/>
        </authorList>
    </citation>
    <scope>NUCLEOTIDE SEQUENCE</scope>
    <source>
        <strain evidence="2">Duluth1</strain>
        <tissue evidence="2">Whole animal</tissue>
    </source>
</reference>